<dbReference type="SUPFAM" id="SSF159006">
    <property type="entry name" value="YopX-like"/>
    <property type="match status" value="1"/>
</dbReference>
<name>A0A0F9N4H0_9ZZZZ</name>
<evidence type="ECO:0000259" key="1">
    <source>
        <dbReference type="Pfam" id="PF09643"/>
    </source>
</evidence>
<dbReference type="Pfam" id="PF09643">
    <property type="entry name" value="YopX"/>
    <property type="match status" value="1"/>
</dbReference>
<comment type="caution">
    <text evidence="2">The sequence shown here is derived from an EMBL/GenBank/DDBJ whole genome shotgun (WGS) entry which is preliminary data.</text>
</comment>
<dbReference type="Gene3D" id="2.30.30.290">
    <property type="entry name" value="YopX-like domains"/>
    <property type="match status" value="1"/>
</dbReference>
<proteinExistence type="predicted"/>
<gene>
    <name evidence="2" type="ORF">LCGC14_1074390</name>
</gene>
<dbReference type="EMBL" id="LAZR01004654">
    <property type="protein sequence ID" value="KKN06712.1"/>
    <property type="molecule type" value="Genomic_DNA"/>
</dbReference>
<protein>
    <recommendedName>
        <fullName evidence="1">YopX protein domain-containing protein</fullName>
    </recommendedName>
</protein>
<accession>A0A0F9N4H0</accession>
<reference evidence="2" key="1">
    <citation type="journal article" date="2015" name="Nature">
        <title>Complex archaea that bridge the gap between prokaryotes and eukaryotes.</title>
        <authorList>
            <person name="Spang A."/>
            <person name="Saw J.H."/>
            <person name="Jorgensen S.L."/>
            <person name="Zaremba-Niedzwiedzka K."/>
            <person name="Martijn J."/>
            <person name="Lind A.E."/>
            <person name="van Eijk R."/>
            <person name="Schleper C."/>
            <person name="Guy L."/>
            <person name="Ettema T.J."/>
        </authorList>
    </citation>
    <scope>NUCLEOTIDE SEQUENCE</scope>
</reference>
<evidence type="ECO:0000313" key="2">
    <source>
        <dbReference type="EMBL" id="KKN06712.1"/>
    </source>
</evidence>
<dbReference type="InterPro" id="IPR019096">
    <property type="entry name" value="YopX_protein"/>
</dbReference>
<feature type="domain" description="YopX protein" evidence="1">
    <location>
        <begin position="37"/>
        <end position="118"/>
    </location>
</feature>
<sequence>MENREIKFMAWDKEKQVILTDPLCPPGHLNILLRNDSDVYVWMQFTGLKDKNGKEVYVDFIYEDGWGILWLILDIGLYKCALCYRIKSLKTGKIFPMNSESVETFSYKGNIYENPELINKTRDI</sequence>
<organism evidence="2">
    <name type="scientific">marine sediment metagenome</name>
    <dbReference type="NCBI Taxonomy" id="412755"/>
    <lineage>
        <taxon>unclassified sequences</taxon>
        <taxon>metagenomes</taxon>
        <taxon>ecological metagenomes</taxon>
    </lineage>
</organism>
<dbReference type="AlphaFoldDB" id="A0A0F9N4H0"/>
<dbReference type="InterPro" id="IPR023385">
    <property type="entry name" value="YopX-like_C"/>
</dbReference>